<proteinExistence type="predicted"/>
<evidence type="ECO:0000256" key="2">
    <source>
        <dbReference type="SAM" id="SignalP"/>
    </source>
</evidence>
<evidence type="ECO:0000256" key="1">
    <source>
        <dbReference type="SAM" id="MobiDB-lite"/>
    </source>
</evidence>
<dbReference type="AlphaFoldDB" id="A0A1X7TPB8"/>
<reference evidence="3" key="1">
    <citation type="submission" date="2017-05" db="UniProtKB">
        <authorList>
            <consortium name="EnsemblMetazoa"/>
        </authorList>
    </citation>
    <scope>IDENTIFICATION</scope>
</reference>
<sequence>MLAYLIVDLLFFFLLFAEGSSDPATLKFNLQTNADCVVGDPIVTLWVETLGGDFNYLMTYNGSEPGIDTQYSIKVDYSRPTNLNFHWIDCNQSSMFCFPVISSVTIENDVTSPLTVSKCTKVLRRLSSTRIEFDSSNGILVSAGSGSCNSTGPYCSNSSECCLPSPAVSSSNTLFSSLELPTSLALHTTTSSFMIASMTTPSPTPSATPFPTPSATPFPTPSVSFSDSSEFSQTSSMQPSLSLLSSSFSDMMLTSSLMISPTPSPSSQCPEEDQWPETKAGVIVHGTCYQGIFNASRYCGSDGKWNETLCYTTESFNTILLRINASPLYALQGLLELIQNDIPSNQAVILLNLIISEVSYNATAPSEQFIKFYVSNKLLPANTFNHKCRKSPSQMLFFL</sequence>
<dbReference type="GO" id="GO:0016020">
    <property type="term" value="C:membrane"/>
    <property type="evidence" value="ECO:0007669"/>
    <property type="project" value="InterPro"/>
</dbReference>
<organism evidence="3">
    <name type="scientific">Amphimedon queenslandica</name>
    <name type="common">Sponge</name>
    <dbReference type="NCBI Taxonomy" id="400682"/>
    <lineage>
        <taxon>Eukaryota</taxon>
        <taxon>Metazoa</taxon>
        <taxon>Porifera</taxon>
        <taxon>Demospongiae</taxon>
        <taxon>Heteroscleromorpha</taxon>
        <taxon>Haplosclerida</taxon>
        <taxon>Niphatidae</taxon>
        <taxon>Amphimedon</taxon>
    </lineage>
</organism>
<feature type="chain" id="PRO_5010858053" description="Sushi domain-containing protein" evidence="2">
    <location>
        <begin position="20"/>
        <end position="399"/>
    </location>
</feature>
<dbReference type="SUPFAM" id="SSF111418">
    <property type="entry name" value="Hormone receptor domain"/>
    <property type="match status" value="1"/>
</dbReference>
<accession>A0A1X7TPB8</accession>
<evidence type="ECO:0008006" key="4">
    <source>
        <dbReference type="Google" id="ProtNLM"/>
    </source>
</evidence>
<feature type="signal peptide" evidence="2">
    <location>
        <begin position="1"/>
        <end position="19"/>
    </location>
</feature>
<feature type="compositionally biased region" description="Low complexity" evidence="1">
    <location>
        <begin position="221"/>
        <end position="231"/>
    </location>
</feature>
<dbReference type="InterPro" id="IPR036445">
    <property type="entry name" value="GPCR_2_extracell_dom_sf"/>
</dbReference>
<dbReference type="OrthoDB" id="10037534at2759"/>
<keyword evidence="2" id="KW-0732">Signal</keyword>
<name>A0A1X7TPB8_AMPQE</name>
<feature type="compositionally biased region" description="Pro residues" evidence="1">
    <location>
        <begin position="202"/>
        <end position="220"/>
    </location>
</feature>
<dbReference type="GO" id="GO:0004930">
    <property type="term" value="F:G protein-coupled receptor activity"/>
    <property type="evidence" value="ECO:0007669"/>
    <property type="project" value="InterPro"/>
</dbReference>
<protein>
    <recommendedName>
        <fullName evidence="4">Sushi domain-containing protein</fullName>
    </recommendedName>
</protein>
<evidence type="ECO:0000313" key="3">
    <source>
        <dbReference type="EnsemblMetazoa" id="Aqu2.1.16876_001"/>
    </source>
</evidence>
<dbReference type="EnsemblMetazoa" id="Aqu2.1.16876_001">
    <property type="protein sequence ID" value="Aqu2.1.16876_001"/>
    <property type="gene ID" value="Aqu2.1.16876"/>
</dbReference>
<feature type="region of interest" description="Disordered" evidence="1">
    <location>
        <begin position="200"/>
        <end position="231"/>
    </location>
</feature>
<dbReference type="InParanoid" id="A0A1X7TPB8"/>